<dbReference type="InterPro" id="IPR016047">
    <property type="entry name" value="M23ase_b-sheet_dom"/>
</dbReference>
<feature type="region of interest" description="Disordered" evidence="1">
    <location>
        <begin position="220"/>
        <end position="288"/>
    </location>
</feature>
<dbReference type="Gene3D" id="2.70.70.10">
    <property type="entry name" value="Glucose Permease (Domain IIA)"/>
    <property type="match status" value="1"/>
</dbReference>
<dbReference type="EMBL" id="FTOT01000007">
    <property type="protein sequence ID" value="SIT17945.1"/>
    <property type="molecule type" value="Genomic_DNA"/>
</dbReference>
<dbReference type="InterPro" id="IPR018392">
    <property type="entry name" value="LysM"/>
</dbReference>
<dbReference type="PROSITE" id="PS51782">
    <property type="entry name" value="LYSM"/>
    <property type="match status" value="1"/>
</dbReference>
<proteinExistence type="predicted"/>
<dbReference type="Pfam" id="PF01476">
    <property type="entry name" value="LysM"/>
    <property type="match status" value="2"/>
</dbReference>
<feature type="region of interest" description="Disordered" evidence="1">
    <location>
        <begin position="148"/>
        <end position="181"/>
    </location>
</feature>
<dbReference type="OrthoDB" id="9795421at2"/>
<dbReference type="SUPFAM" id="SSF54106">
    <property type="entry name" value="LysM domain"/>
    <property type="match status" value="1"/>
</dbReference>
<dbReference type="InterPro" id="IPR050570">
    <property type="entry name" value="Cell_wall_metabolism_enzyme"/>
</dbReference>
<dbReference type="InterPro" id="IPR011055">
    <property type="entry name" value="Dup_hybrid_motif"/>
</dbReference>
<name>A0A1N7Q531_9RHOB</name>
<feature type="compositionally biased region" description="Pro residues" evidence="1">
    <location>
        <begin position="226"/>
        <end position="254"/>
    </location>
</feature>
<dbReference type="Proteomes" id="UP000186141">
    <property type="component" value="Unassembled WGS sequence"/>
</dbReference>
<dbReference type="Pfam" id="PF01551">
    <property type="entry name" value="Peptidase_M23"/>
    <property type="match status" value="1"/>
</dbReference>
<evidence type="ECO:0000313" key="3">
    <source>
        <dbReference type="EMBL" id="SIT17945.1"/>
    </source>
</evidence>
<dbReference type="Gene3D" id="3.10.350.10">
    <property type="entry name" value="LysM domain"/>
    <property type="match status" value="1"/>
</dbReference>
<organism evidence="3 4">
    <name type="scientific">Gemmobacter megaterium</name>
    <dbReference type="NCBI Taxonomy" id="1086013"/>
    <lineage>
        <taxon>Bacteria</taxon>
        <taxon>Pseudomonadati</taxon>
        <taxon>Pseudomonadota</taxon>
        <taxon>Alphaproteobacteria</taxon>
        <taxon>Rhodobacterales</taxon>
        <taxon>Paracoccaceae</taxon>
        <taxon>Gemmobacter</taxon>
    </lineage>
</organism>
<accession>A0A1N7Q531</accession>
<dbReference type="CDD" id="cd00118">
    <property type="entry name" value="LysM"/>
    <property type="match status" value="1"/>
</dbReference>
<evidence type="ECO:0000256" key="1">
    <source>
        <dbReference type="SAM" id="MobiDB-lite"/>
    </source>
</evidence>
<sequence>MQTVSSFLRDHRPGRPVVAVALALALAGCTGQGDGFDWDMRAPLAGNTADAARNPTAPRPRADDRGVISYPGYQVAIARRNDTVVSIASRLGIDAGELGRTNAIQPDLPLHGGEVLVLPRRVAEAGAGAPLPATPGRVDVGTIATTALDRVSPTTTPPAPSTQPAAPRPAAQSGAEPIRHKVTRGETAYIVARRYNVTPRALAEWNGLGADLALREGQTLLIPPTSGSPPPFAREAASPPPPGAGSTTPQPPSATKPLPNENPARAGGGNVENAPPSPSLPTTSASRLAMPADGTIIRAYQKGRYDGIGIGAATGSPVRAAGDGTVAAITRDTGQVPIVVIRHEGNLLTVYANVDGISVAKDAKVKRGQQIGTVRAGSPSFLHFEVRRGSESVDPMSMLQ</sequence>
<dbReference type="SUPFAM" id="SSF51261">
    <property type="entry name" value="Duplicated hybrid motif"/>
    <property type="match status" value="1"/>
</dbReference>
<keyword evidence="4" id="KW-1185">Reference proteome</keyword>
<dbReference type="SMART" id="SM00257">
    <property type="entry name" value="LysM"/>
    <property type="match status" value="2"/>
</dbReference>
<evidence type="ECO:0000313" key="4">
    <source>
        <dbReference type="Proteomes" id="UP000186141"/>
    </source>
</evidence>
<dbReference type="AlphaFoldDB" id="A0A1N7Q531"/>
<dbReference type="STRING" id="1086013.SAMN05421774_10798"/>
<dbReference type="PANTHER" id="PTHR21666">
    <property type="entry name" value="PEPTIDASE-RELATED"/>
    <property type="match status" value="1"/>
</dbReference>
<feature type="compositionally biased region" description="Low complexity" evidence="1">
    <location>
        <begin position="162"/>
        <end position="173"/>
    </location>
</feature>
<keyword evidence="3" id="KW-0378">Hydrolase</keyword>
<dbReference type="RefSeq" id="WP_083701313.1">
    <property type="nucleotide sequence ID" value="NZ_BMEH01000007.1"/>
</dbReference>
<dbReference type="CDD" id="cd12797">
    <property type="entry name" value="M23_peptidase"/>
    <property type="match status" value="1"/>
</dbReference>
<protein>
    <submittedName>
        <fullName evidence="3">Murein DD-endopeptidase MepM and murein hydrolase activator NlpD, contain LysM domain</fullName>
    </submittedName>
</protein>
<evidence type="ECO:0000259" key="2">
    <source>
        <dbReference type="PROSITE" id="PS51782"/>
    </source>
</evidence>
<dbReference type="InterPro" id="IPR036779">
    <property type="entry name" value="LysM_dom_sf"/>
</dbReference>
<dbReference type="PANTHER" id="PTHR21666:SF270">
    <property type="entry name" value="MUREIN HYDROLASE ACTIVATOR ENVC"/>
    <property type="match status" value="1"/>
</dbReference>
<reference evidence="3 4" key="1">
    <citation type="submission" date="2017-01" db="EMBL/GenBank/DDBJ databases">
        <authorList>
            <person name="Mah S.A."/>
            <person name="Swanson W.J."/>
            <person name="Moy G.W."/>
            <person name="Vacquier V.D."/>
        </authorList>
    </citation>
    <scope>NUCLEOTIDE SEQUENCE [LARGE SCALE GENOMIC DNA]</scope>
    <source>
        <strain evidence="3 4">DSM 26375</strain>
    </source>
</reference>
<dbReference type="GO" id="GO:0004222">
    <property type="term" value="F:metalloendopeptidase activity"/>
    <property type="evidence" value="ECO:0007669"/>
    <property type="project" value="TreeGrafter"/>
</dbReference>
<feature type="domain" description="LysM" evidence="2">
    <location>
        <begin position="178"/>
        <end position="222"/>
    </location>
</feature>
<gene>
    <name evidence="3" type="ORF">SAMN05421774_10798</name>
</gene>